<dbReference type="Pfam" id="PF00300">
    <property type="entry name" value="His_Phos_1"/>
    <property type="match status" value="1"/>
</dbReference>
<name>E1QQM2_VULDI</name>
<dbReference type="KEGG" id="vdi:Vdis_2266"/>
<reference evidence="2" key="2">
    <citation type="journal article" date="2010" name="Stand. Genomic Sci.">
        <title>Complete genome sequence of Vulcanisaeta distributa type strain (IC-017T).</title>
        <authorList>
            <person name="Mavromatis K."/>
            <person name="Sikorski J."/>
            <person name="Pabst E."/>
            <person name="Teshima H."/>
            <person name="Lapidus A."/>
            <person name="Lucas S."/>
            <person name="Nolan M."/>
            <person name="Glavina Del Rio T."/>
            <person name="Cheng J."/>
            <person name="Bruce D."/>
            <person name="Goodwin L."/>
            <person name="Pitluck S."/>
            <person name="Liolios K."/>
            <person name="Ivanova N."/>
            <person name="Mikhailova N."/>
            <person name="Pati A."/>
            <person name="Chen A."/>
            <person name="Palaniappan K."/>
            <person name="Land M."/>
            <person name="Hauser L."/>
            <person name="Chang Y."/>
            <person name="Jeffries C."/>
            <person name="Rohde M."/>
            <person name="Spring S."/>
            <person name="Goker M."/>
            <person name="Wirth R."/>
            <person name="Woyke T."/>
            <person name="Bristow J."/>
            <person name="Eisen J."/>
            <person name="Markowitz V."/>
            <person name="Hugenholtz P."/>
            <person name="Klenk H."/>
            <person name="Kyrpides N."/>
        </authorList>
    </citation>
    <scope>NUCLEOTIDE SEQUENCE [LARGE SCALE GENOMIC DNA]</scope>
    <source>
        <strain evidence="2">DSM 14429 / JCM 11212 / NBRC 100878 / IC-017</strain>
    </source>
</reference>
<sequence length="174" mass="19773">MEVFEGRLKVKISLRFNSNGLMVSLYLIQHGKAFDEKVDPERKLTPEGVSETERIAKYLSGVGITVTEIVHSGKARAKQTAEILARYLGVSNVREVDGLNPNDDPRIWFERILRLDHDLMIVGHLPHLSRLTSLLITGNPDIKVVEFRYSGVLRLSKAESNWVINWFITPDLVH</sequence>
<dbReference type="SUPFAM" id="SSF53254">
    <property type="entry name" value="Phosphoglycerate mutase-like"/>
    <property type="match status" value="1"/>
</dbReference>
<dbReference type="eggNOG" id="arCOG01992">
    <property type="taxonomic scope" value="Archaea"/>
</dbReference>
<dbReference type="InterPro" id="IPR004449">
    <property type="entry name" value="SixA"/>
</dbReference>
<keyword evidence="2" id="KW-1185">Reference proteome</keyword>
<protein>
    <submittedName>
        <fullName evidence="1">Putative phosphohistidine phosphatase, SixA</fullName>
    </submittedName>
</protein>
<evidence type="ECO:0000313" key="1">
    <source>
        <dbReference type="EMBL" id="ADN51634.1"/>
    </source>
</evidence>
<dbReference type="InterPro" id="IPR029033">
    <property type="entry name" value="His_PPase_superfam"/>
</dbReference>
<dbReference type="STRING" id="572478.Vdis_2266"/>
<dbReference type="CDD" id="cd07067">
    <property type="entry name" value="HP_PGM_like"/>
    <property type="match status" value="1"/>
</dbReference>
<reference evidence="1 2" key="1">
    <citation type="journal article" date="2010" name="Stand. Genomic Sci.">
        <title>Complete genome sequence of Vulcanisaeta distributa type strain (IC-017).</title>
        <authorList>
            <person name="Mavromatis K."/>
            <person name="Sikorski J."/>
            <person name="Pabst E."/>
            <person name="Teshima H."/>
            <person name="Lapidus A."/>
            <person name="Lucas S."/>
            <person name="Nolan M."/>
            <person name="Glavina Del Rio T."/>
            <person name="Cheng J.F."/>
            <person name="Bruce D."/>
            <person name="Goodwin L."/>
            <person name="Pitluck S."/>
            <person name="Liolios K."/>
            <person name="Ivanova N."/>
            <person name="Mikhailova N."/>
            <person name="Pati A."/>
            <person name="Chen A."/>
            <person name="Palaniappan K."/>
            <person name="Land M."/>
            <person name="Hauser L."/>
            <person name="Chang Y.J."/>
            <person name="Jeffries C.D."/>
            <person name="Rohde M."/>
            <person name="Spring S."/>
            <person name="Goker M."/>
            <person name="Wirth R."/>
            <person name="Woyke T."/>
            <person name="Bristow J."/>
            <person name="Eisen J.A."/>
            <person name="Markowitz V."/>
            <person name="Hugenholtz P."/>
            <person name="Klenk H.P."/>
            <person name="Kyrpides N.C."/>
        </authorList>
    </citation>
    <scope>NUCLEOTIDE SEQUENCE [LARGE SCALE GENOMIC DNA]</scope>
    <source>
        <strain evidence="2">DSM 14429 / JCM 11212 / NBRC 100878 / IC-017</strain>
    </source>
</reference>
<gene>
    <name evidence="1" type="ordered locus">Vdis_2266</name>
</gene>
<dbReference type="NCBIfam" id="TIGR00249">
    <property type="entry name" value="sixA"/>
    <property type="match status" value="1"/>
</dbReference>
<dbReference type="AlphaFoldDB" id="E1QQM2"/>
<accession>E1QQM2</accession>
<dbReference type="InterPro" id="IPR013078">
    <property type="entry name" value="His_Pase_superF_clade-1"/>
</dbReference>
<dbReference type="EMBL" id="CP002100">
    <property type="protein sequence ID" value="ADN51634.1"/>
    <property type="molecule type" value="Genomic_DNA"/>
</dbReference>
<evidence type="ECO:0000313" key="2">
    <source>
        <dbReference type="Proteomes" id="UP000006681"/>
    </source>
</evidence>
<dbReference type="GO" id="GO:0005737">
    <property type="term" value="C:cytoplasm"/>
    <property type="evidence" value="ECO:0007669"/>
    <property type="project" value="InterPro"/>
</dbReference>
<proteinExistence type="predicted"/>
<dbReference type="HOGENOM" id="CLU_084603_3_1_2"/>
<dbReference type="GO" id="GO:0101006">
    <property type="term" value="F:protein histidine phosphatase activity"/>
    <property type="evidence" value="ECO:0007669"/>
    <property type="project" value="InterPro"/>
</dbReference>
<organism evidence="1 2">
    <name type="scientific">Vulcanisaeta distributa (strain DSM 14429 / JCM 11212 / NBRC 100878 / IC-017)</name>
    <dbReference type="NCBI Taxonomy" id="572478"/>
    <lineage>
        <taxon>Archaea</taxon>
        <taxon>Thermoproteota</taxon>
        <taxon>Thermoprotei</taxon>
        <taxon>Thermoproteales</taxon>
        <taxon>Thermoproteaceae</taxon>
        <taxon>Vulcanisaeta</taxon>
    </lineage>
</organism>
<dbReference type="Gene3D" id="3.40.50.1240">
    <property type="entry name" value="Phosphoglycerate mutase-like"/>
    <property type="match status" value="1"/>
</dbReference>
<dbReference type="Proteomes" id="UP000006681">
    <property type="component" value="Chromosome"/>
</dbReference>